<keyword evidence="1" id="KW-1133">Transmembrane helix</keyword>
<keyword evidence="3" id="KW-1185">Reference proteome</keyword>
<feature type="transmembrane region" description="Helical" evidence="1">
    <location>
        <begin position="21"/>
        <end position="41"/>
    </location>
</feature>
<comment type="caution">
    <text evidence="2">The sequence shown here is derived from an EMBL/GenBank/DDBJ whole genome shotgun (WGS) entry which is preliminary data.</text>
</comment>
<evidence type="ECO:0000256" key="1">
    <source>
        <dbReference type="SAM" id="Phobius"/>
    </source>
</evidence>
<keyword evidence="1" id="KW-0472">Membrane</keyword>
<accession>A0A2V4WSS1</accession>
<dbReference type="AlphaFoldDB" id="A0A2V4WSS1"/>
<gene>
    <name evidence="2" type="ORF">DFQ11_1423</name>
</gene>
<organism evidence="2 3">
    <name type="scientific">Winogradskyella epiphytica</name>
    <dbReference type="NCBI Taxonomy" id="262005"/>
    <lineage>
        <taxon>Bacteria</taxon>
        <taxon>Pseudomonadati</taxon>
        <taxon>Bacteroidota</taxon>
        <taxon>Flavobacteriia</taxon>
        <taxon>Flavobacteriales</taxon>
        <taxon>Flavobacteriaceae</taxon>
        <taxon>Winogradskyella</taxon>
    </lineage>
</organism>
<reference evidence="2 3" key="1">
    <citation type="submission" date="2018-06" db="EMBL/GenBank/DDBJ databases">
        <title>Genomic Encyclopedia of Type Strains, Phase III (KMG-III): the genomes of soil and plant-associated and newly described type strains.</title>
        <authorList>
            <person name="Whitman W."/>
        </authorList>
    </citation>
    <scope>NUCLEOTIDE SEQUENCE [LARGE SCALE GENOMIC DNA]</scope>
    <source>
        <strain evidence="2 3">CECT 7945</strain>
    </source>
</reference>
<evidence type="ECO:0008006" key="4">
    <source>
        <dbReference type="Google" id="ProtNLM"/>
    </source>
</evidence>
<proteinExistence type="predicted"/>
<evidence type="ECO:0000313" key="3">
    <source>
        <dbReference type="Proteomes" id="UP000248054"/>
    </source>
</evidence>
<evidence type="ECO:0000313" key="2">
    <source>
        <dbReference type="EMBL" id="PYE78208.1"/>
    </source>
</evidence>
<sequence>MKIKYNEIEKSLEIKDGIKNHYFVMKFLMILNLLNAVLRLLNLNKTGIGFQEIIWFTLGIASLIILYLFTFKRTTKEKISIAEISGLKEKSILGRSRFSIKLLNGKKRELSELKTQAEFNELKKMFTEIGIAN</sequence>
<name>A0A2V4WSS1_9FLAO</name>
<dbReference type="RefSeq" id="WP_110476712.1">
    <property type="nucleotide sequence ID" value="NZ_BMWQ01000041.1"/>
</dbReference>
<dbReference type="OrthoDB" id="1451744at2"/>
<keyword evidence="1" id="KW-0812">Transmembrane</keyword>
<feature type="transmembrane region" description="Helical" evidence="1">
    <location>
        <begin position="53"/>
        <end position="71"/>
    </location>
</feature>
<protein>
    <recommendedName>
        <fullName evidence="4">PH (Pleckstrin Homology) domain-containing protein</fullName>
    </recommendedName>
</protein>
<dbReference type="EMBL" id="QJTD01000042">
    <property type="protein sequence ID" value="PYE78208.1"/>
    <property type="molecule type" value="Genomic_DNA"/>
</dbReference>
<dbReference type="Proteomes" id="UP000248054">
    <property type="component" value="Unassembled WGS sequence"/>
</dbReference>